<dbReference type="HOGENOM" id="CLU_1436729_0_0_1"/>
<reference evidence="1" key="2">
    <citation type="submission" date="2015-06" db="UniProtKB">
        <authorList>
            <consortium name="EnsemblPlants"/>
        </authorList>
    </citation>
    <scope>IDENTIFICATION</scope>
    <source>
        <strain evidence="1">DM1-3 516 R44</strain>
    </source>
</reference>
<evidence type="ECO:0000313" key="1">
    <source>
        <dbReference type="EnsemblPlants" id="PGSC0003DMT400095458"/>
    </source>
</evidence>
<dbReference type="Gramene" id="PGSC0003DMT400095458">
    <property type="protein sequence ID" value="PGSC0003DMT400095458"/>
    <property type="gene ID" value="PGSC0003DMG400045029"/>
</dbReference>
<organism evidence="1 2">
    <name type="scientific">Solanum tuberosum</name>
    <name type="common">Potato</name>
    <dbReference type="NCBI Taxonomy" id="4113"/>
    <lineage>
        <taxon>Eukaryota</taxon>
        <taxon>Viridiplantae</taxon>
        <taxon>Streptophyta</taxon>
        <taxon>Embryophyta</taxon>
        <taxon>Tracheophyta</taxon>
        <taxon>Spermatophyta</taxon>
        <taxon>Magnoliopsida</taxon>
        <taxon>eudicotyledons</taxon>
        <taxon>Gunneridae</taxon>
        <taxon>Pentapetalae</taxon>
        <taxon>asterids</taxon>
        <taxon>lamiids</taxon>
        <taxon>Solanales</taxon>
        <taxon>Solanaceae</taxon>
        <taxon>Solanoideae</taxon>
        <taxon>Solaneae</taxon>
        <taxon>Solanum</taxon>
    </lineage>
</organism>
<accession>M1DWC5</accession>
<sequence length="189" mass="21717">MVRIVTLPYLPYLTYETIRQQTDSSYSSYPQPLPEHNGKVSSRGNKRLMEALSTIAPLTFGYAQVISRIRTLLPVKVPMIVLYIWAINHCITELFGDTPTAYLSRRLDLILQGLVHRNIRRDQGHLATRLMALVILRPSFLRSLSRLVPFCLIVSMLCPEVQIPEIQRFTSVIETKYAFEDNKSIKIEP</sequence>
<dbReference type="InParanoid" id="M1DWC5"/>
<dbReference type="EnsemblPlants" id="PGSC0003DMT400095458">
    <property type="protein sequence ID" value="PGSC0003DMT400095458"/>
    <property type="gene ID" value="PGSC0003DMG400045029"/>
</dbReference>
<dbReference type="Proteomes" id="UP000011115">
    <property type="component" value="Unassembled WGS sequence"/>
</dbReference>
<name>M1DWC5_SOLTU</name>
<proteinExistence type="predicted"/>
<keyword evidence="2" id="KW-1185">Reference proteome</keyword>
<dbReference type="PaxDb" id="4113-PGSC0003DMT400095458"/>
<protein>
    <submittedName>
        <fullName evidence="1">Uncharacterized protein</fullName>
    </submittedName>
</protein>
<dbReference type="AlphaFoldDB" id="M1DWC5"/>
<evidence type="ECO:0000313" key="2">
    <source>
        <dbReference type="Proteomes" id="UP000011115"/>
    </source>
</evidence>
<reference evidence="2" key="1">
    <citation type="journal article" date="2011" name="Nature">
        <title>Genome sequence and analysis of the tuber crop potato.</title>
        <authorList>
            <consortium name="The Potato Genome Sequencing Consortium"/>
        </authorList>
    </citation>
    <scope>NUCLEOTIDE SEQUENCE [LARGE SCALE GENOMIC DNA]</scope>
    <source>
        <strain evidence="2">cv. DM1-3 516 R44</strain>
    </source>
</reference>